<gene>
    <name evidence="4" type="ORF">A2972_04690</name>
</gene>
<dbReference type="Pfam" id="PF00534">
    <property type="entry name" value="Glycos_transf_1"/>
    <property type="match status" value="1"/>
</dbReference>
<accession>A0A1F4Z0D6</accession>
<evidence type="ECO:0000259" key="3">
    <source>
        <dbReference type="Pfam" id="PF13439"/>
    </source>
</evidence>
<evidence type="ECO:0000313" key="4">
    <source>
        <dbReference type="EMBL" id="OGC99679.1"/>
    </source>
</evidence>
<dbReference type="Pfam" id="PF13439">
    <property type="entry name" value="Glyco_transf_4"/>
    <property type="match status" value="1"/>
</dbReference>
<keyword evidence="1" id="KW-0808">Transferase</keyword>
<proteinExistence type="predicted"/>
<dbReference type="AlphaFoldDB" id="A0A1F4Z0D6"/>
<organism evidence="4 5">
    <name type="scientific">Candidatus Amesbacteria bacterium RIFCSPLOWO2_01_FULL_47_33</name>
    <dbReference type="NCBI Taxonomy" id="1797258"/>
    <lineage>
        <taxon>Bacteria</taxon>
        <taxon>Candidatus Amesiibacteriota</taxon>
    </lineage>
</organism>
<dbReference type="Proteomes" id="UP000176822">
    <property type="component" value="Unassembled WGS sequence"/>
</dbReference>
<dbReference type="PANTHER" id="PTHR46401:SF2">
    <property type="entry name" value="GLYCOSYLTRANSFERASE WBBK-RELATED"/>
    <property type="match status" value="1"/>
</dbReference>
<sequence>MKQVGFIIPSDSGHMVRGIGAYIKNLLPPLKQQAAGLGFEILEIKQPFQTGPEQSRRISNFKLKIIHYPYFDLFYPTLPLRKPAPTVVTIHDVTPLEFPDHFPPGIRGRFNLLRQKLSLINTERIIADSFASVNPIRKYLGVPHSKIKFIHLAPTSVFKPVKDKKILSGLRKKYRLPEKFVLNVGDVNWNKNLPALAAVCREINTPLVLVGKKVAELENLDTTHPELAHLEELKPLLENIIRTGFVPDEELAGIFSMASVYCQPSFAEGFGLSVINAMHCGCPVVCSRTHSLSEVAGDAAAYFDPYSVPELVSKLKEVISDSGLRKNLITAGLKQSARFTWKKTARQTLQVYSEICAA</sequence>
<feature type="domain" description="Glycosyltransferase subfamily 4-like N-terminal" evidence="3">
    <location>
        <begin position="49"/>
        <end position="151"/>
    </location>
</feature>
<dbReference type="PANTHER" id="PTHR46401">
    <property type="entry name" value="GLYCOSYLTRANSFERASE WBBK-RELATED"/>
    <property type="match status" value="1"/>
</dbReference>
<evidence type="ECO:0000259" key="2">
    <source>
        <dbReference type="Pfam" id="PF00534"/>
    </source>
</evidence>
<dbReference type="InterPro" id="IPR001296">
    <property type="entry name" value="Glyco_trans_1"/>
</dbReference>
<comment type="caution">
    <text evidence="4">The sequence shown here is derived from an EMBL/GenBank/DDBJ whole genome shotgun (WGS) entry which is preliminary data.</text>
</comment>
<protein>
    <submittedName>
        <fullName evidence="4">Uncharacterized protein</fullName>
    </submittedName>
</protein>
<evidence type="ECO:0000313" key="5">
    <source>
        <dbReference type="Proteomes" id="UP000176822"/>
    </source>
</evidence>
<dbReference type="GO" id="GO:0016757">
    <property type="term" value="F:glycosyltransferase activity"/>
    <property type="evidence" value="ECO:0007669"/>
    <property type="project" value="InterPro"/>
</dbReference>
<dbReference type="InterPro" id="IPR028098">
    <property type="entry name" value="Glyco_trans_4-like_N"/>
</dbReference>
<name>A0A1F4Z0D6_9BACT</name>
<dbReference type="Gene3D" id="3.40.50.2000">
    <property type="entry name" value="Glycogen Phosphorylase B"/>
    <property type="match status" value="2"/>
</dbReference>
<reference evidence="4 5" key="1">
    <citation type="journal article" date="2016" name="Nat. Commun.">
        <title>Thousands of microbial genomes shed light on interconnected biogeochemical processes in an aquifer system.</title>
        <authorList>
            <person name="Anantharaman K."/>
            <person name="Brown C.T."/>
            <person name="Hug L.A."/>
            <person name="Sharon I."/>
            <person name="Castelle C.J."/>
            <person name="Probst A.J."/>
            <person name="Thomas B.C."/>
            <person name="Singh A."/>
            <person name="Wilkins M.J."/>
            <person name="Karaoz U."/>
            <person name="Brodie E.L."/>
            <person name="Williams K.H."/>
            <person name="Hubbard S.S."/>
            <person name="Banfield J.F."/>
        </authorList>
    </citation>
    <scope>NUCLEOTIDE SEQUENCE [LARGE SCALE GENOMIC DNA]</scope>
</reference>
<dbReference type="CDD" id="cd03809">
    <property type="entry name" value="GT4_MtfB-like"/>
    <property type="match status" value="1"/>
</dbReference>
<feature type="domain" description="Glycosyl transferase family 1" evidence="2">
    <location>
        <begin position="177"/>
        <end position="334"/>
    </location>
</feature>
<evidence type="ECO:0000256" key="1">
    <source>
        <dbReference type="ARBA" id="ARBA00022679"/>
    </source>
</evidence>
<dbReference type="SUPFAM" id="SSF53756">
    <property type="entry name" value="UDP-Glycosyltransferase/glycogen phosphorylase"/>
    <property type="match status" value="1"/>
</dbReference>
<dbReference type="EMBL" id="MEXM01000055">
    <property type="protein sequence ID" value="OGC99679.1"/>
    <property type="molecule type" value="Genomic_DNA"/>
</dbReference>